<name>A0A1E7FRK4_9STRA</name>
<dbReference type="Pfam" id="PF11267">
    <property type="entry name" value="DUF3067"/>
    <property type="match status" value="1"/>
</dbReference>
<evidence type="ECO:0000313" key="1">
    <source>
        <dbReference type="EMBL" id="OEU20802.1"/>
    </source>
</evidence>
<dbReference type="InterPro" id="IPR021420">
    <property type="entry name" value="DUF3067"/>
</dbReference>
<dbReference type="InParanoid" id="A0A1E7FRK4"/>
<dbReference type="EMBL" id="KV784354">
    <property type="protein sequence ID" value="OEU20802.1"/>
    <property type="molecule type" value="Genomic_DNA"/>
</dbReference>
<dbReference type="OrthoDB" id="42787at2759"/>
<dbReference type="Proteomes" id="UP000095751">
    <property type="component" value="Unassembled WGS sequence"/>
</dbReference>
<reference evidence="1 2" key="1">
    <citation type="submission" date="2016-09" db="EMBL/GenBank/DDBJ databases">
        <title>Extensive genetic diversity and differential bi-allelic expression allows diatom success in the polar Southern Ocean.</title>
        <authorList>
            <consortium name="DOE Joint Genome Institute"/>
            <person name="Mock T."/>
            <person name="Otillar R.P."/>
            <person name="Strauss J."/>
            <person name="Dupont C."/>
            <person name="Frickenhaus S."/>
            <person name="Maumus F."/>
            <person name="Mcmullan M."/>
            <person name="Sanges R."/>
            <person name="Schmutz J."/>
            <person name="Toseland A."/>
            <person name="Valas R."/>
            <person name="Veluchamy A."/>
            <person name="Ward B.J."/>
            <person name="Allen A."/>
            <person name="Barry K."/>
            <person name="Falciatore A."/>
            <person name="Ferrante M."/>
            <person name="Fortunato A.E."/>
            <person name="Gloeckner G."/>
            <person name="Gruber A."/>
            <person name="Hipkin R."/>
            <person name="Janech M."/>
            <person name="Kroth P."/>
            <person name="Leese F."/>
            <person name="Lindquist E."/>
            <person name="Lyon B.R."/>
            <person name="Martin J."/>
            <person name="Mayer C."/>
            <person name="Parker M."/>
            <person name="Quesneville H."/>
            <person name="Raymond J."/>
            <person name="Uhlig C."/>
            <person name="Valentin K.U."/>
            <person name="Worden A.Z."/>
            <person name="Armbrust E.V."/>
            <person name="Bowler C."/>
            <person name="Green B."/>
            <person name="Moulton V."/>
            <person name="Van Oosterhout C."/>
            <person name="Grigoriev I."/>
        </authorList>
    </citation>
    <scope>NUCLEOTIDE SEQUENCE [LARGE SCALE GENOMIC DNA]</scope>
    <source>
        <strain evidence="1 2">CCMP1102</strain>
    </source>
</reference>
<organism evidence="1 2">
    <name type="scientific">Fragilariopsis cylindrus CCMP1102</name>
    <dbReference type="NCBI Taxonomy" id="635003"/>
    <lineage>
        <taxon>Eukaryota</taxon>
        <taxon>Sar</taxon>
        <taxon>Stramenopiles</taxon>
        <taxon>Ochrophyta</taxon>
        <taxon>Bacillariophyta</taxon>
        <taxon>Bacillariophyceae</taxon>
        <taxon>Bacillariophycidae</taxon>
        <taxon>Bacillariales</taxon>
        <taxon>Bacillariaceae</taxon>
        <taxon>Fragilariopsis</taxon>
    </lineage>
</organism>
<protein>
    <submittedName>
        <fullName evidence="1">Uncharacterized protein</fullName>
    </submittedName>
</protein>
<feature type="non-terminal residue" evidence="1">
    <location>
        <position position="1"/>
    </location>
</feature>
<dbReference type="KEGG" id="fcy:FRACYDRAFT_154240"/>
<dbReference type="PANTHER" id="PTHR35126:SF1">
    <property type="entry name" value="DUF3067 DOMAIN-CONTAINING PROTEIN"/>
    <property type="match status" value="1"/>
</dbReference>
<keyword evidence="2" id="KW-1185">Reference proteome</keyword>
<dbReference type="PANTHER" id="PTHR35126">
    <property type="entry name" value="SLR0598 PROTEIN"/>
    <property type="match status" value="1"/>
</dbReference>
<evidence type="ECO:0000313" key="2">
    <source>
        <dbReference type="Proteomes" id="UP000095751"/>
    </source>
</evidence>
<gene>
    <name evidence="1" type="ORF">FRACYDRAFT_154240</name>
</gene>
<accession>A0A1E7FRK4</accession>
<sequence length="128" mass="14561">DDSLSVEAFQSAVVSKEKEDVDFDGYKLRDLLIEKWGVPLDIDFQRGIGGQTVYCTVLPVVYGSKKCRHESELDYLMHLQGVIEILQKYNNLDQFIMSLQKTKRSPKPGVEAVPFLLKLDSQALKQIL</sequence>
<dbReference type="Gene3D" id="3.30.428.40">
    <property type="entry name" value="Protein of unknown function DUF3067"/>
    <property type="match status" value="1"/>
</dbReference>
<proteinExistence type="predicted"/>
<feature type="non-terminal residue" evidence="1">
    <location>
        <position position="128"/>
    </location>
</feature>
<dbReference type="AlphaFoldDB" id="A0A1E7FRK4"/>